<evidence type="ECO:0000313" key="7">
    <source>
        <dbReference type="EMBL" id="PSN71680.1"/>
    </source>
</evidence>
<proteinExistence type="inferred from homology"/>
<dbReference type="InterPro" id="IPR036034">
    <property type="entry name" value="PDZ_sf"/>
</dbReference>
<dbReference type="PANTHER" id="PTHR12651">
    <property type="entry name" value="26S PROTEASOME NON-ATPASE REGULATORY SUBUNIT 9"/>
    <property type="match status" value="1"/>
</dbReference>
<comment type="similarity">
    <text evidence="1">Belongs to the proteasome subunit p27 family.</text>
</comment>
<dbReference type="Pfam" id="PF18265">
    <property type="entry name" value="Nas2_N"/>
    <property type="match status" value="1"/>
</dbReference>
<dbReference type="Pfam" id="PF17820">
    <property type="entry name" value="PDZ_6"/>
    <property type="match status" value="1"/>
</dbReference>
<dbReference type="Gene3D" id="2.30.42.10">
    <property type="match status" value="1"/>
</dbReference>
<dbReference type="SUPFAM" id="SSF50156">
    <property type="entry name" value="PDZ domain-like"/>
    <property type="match status" value="1"/>
</dbReference>
<dbReference type="GO" id="GO:0005634">
    <property type="term" value="C:nucleus"/>
    <property type="evidence" value="ECO:0007669"/>
    <property type="project" value="TreeGrafter"/>
</dbReference>
<evidence type="ECO:0000313" key="8">
    <source>
        <dbReference type="Proteomes" id="UP000240883"/>
    </source>
</evidence>
<evidence type="ECO:0000259" key="6">
    <source>
        <dbReference type="Pfam" id="PF18265"/>
    </source>
</evidence>
<sequence length="232" mass="24740">MDDLHAPTVSSGPVSSGYSNGLPKDQLSLQELMADKERVEAELKALGQVLDSHGVNMNTGLTTFDGFPRSDIDVAQIRTTRARIIRLKNDYKDLMSRIEVGLHEHHARLQEQARDSQASAAAGQGLTPATSVPTALEAPFAKVNSVVAGSPAESAGLQVGDSITKFGWVDWTNHDKLGRVAEVVSQNEGLPIIVKALRPSAAGGPAETVQVNLTPRRNWGGRGLLGCHLLPL</sequence>
<feature type="domain" description="PDZ" evidence="5">
    <location>
        <begin position="143"/>
        <end position="195"/>
    </location>
</feature>
<gene>
    <name evidence="7" type="ORF">BS50DRAFT_484176</name>
</gene>
<evidence type="ECO:0000256" key="1">
    <source>
        <dbReference type="ARBA" id="ARBA00005256"/>
    </source>
</evidence>
<dbReference type="OrthoDB" id="72325at2759"/>
<dbReference type="EMBL" id="KZ678130">
    <property type="protein sequence ID" value="PSN71680.1"/>
    <property type="molecule type" value="Genomic_DNA"/>
</dbReference>
<dbReference type="GO" id="GO:0000502">
    <property type="term" value="C:proteasome complex"/>
    <property type="evidence" value="ECO:0007669"/>
    <property type="project" value="UniProtKB-KW"/>
</dbReference>
<keyword evidence="8" id="KW-1185">Reference proteome</keyword>
<dbReference type="GO" id="GO:0070682">
    <property type="term" value="P:proteasome regulatory particle assembly"/>
    <property type="evidence" value="ECO:0007669"/>
    <property type="project" value="InterPro"/>
</dbReference>
<feature type="region of interest" description="Disordered" evidence="4">
    <location>
        <begin position="1"/>
        <end position="23"/>
    </location>
</feature>
<dbReference type="InterPro" id="IPR040815">
    <property type="entry name" value="Nas2_N"/>
</dbReference>
<dbReference type="PANTHER" id="PTHR12651:SF1">
    <property type="entry name" value="26S PROTEASOME NON-ATPASE REGULATORY SUBUNIT 9"/>
    <property type="match status" value="1"/>
</dbReference>
<feature type="domain" description="Nas2 N-terminal" evidence="6">
    <location>
        <begin position="29"/>
        <end position="107"/>
    </location>
</feature>
<name>A0A2T2P1W8_CORCC</name>
<dbReference type="AlphaFoldDB" id="A0A2T2P1W8"/>
<dbReference type="Gene3D" id="6.10.140.1710">
    <property type="match status" value="1"/>
</dbReference>
<dbReference type="FunFam" id="2.30.42.10:FF:000107">
    <property type="entry name" value="26S proteasome non-ATPase regulatory subunit 9"/>
    <property type="match status" value="1"/>
</dbReference>
<dbReference type="InterPro" id="IPR035269">
    <property type="entry name" value="PSMD9"/>
</dbReference>
<reference evidence="7 8" key="1">
    <citation type="journal article" date="2018" name="Front. Microbiol.">
        <title>Genome-Wide Analysis of Corynespora cassiicola Leaf Fall Disease Putative Effectors.</title>
        <authorList>
            <person name="Lopez D."/>
            <person name="Ribeiro S."/>
            <person name="Label P."/>
            <person name="Fumanal B."/>
            <person name="Venisse J.S."/>
            <person name="Kohler A."/>
            <person name="de Oliveira R.R."/>
            <person name="Labutti K."/>
            <person name="Lipzen A."/>
            <person name="Lail K."/>
            <person name="Bauer D."/>
            <person name="Ohm R.A."/>
            <person name="Barry K.W."/>
            <person name="Spatafora J."/>
            <person name="Grigoriev I.V."/>
            <person name="Martin F.M."/>
            <person name="Pujade-Renaud V."/>
        </authorList>
    </citation>
    <scope>NUCLEOTIDE SEQUENCE [LARGE SCALE GENOMIC DNA]</scope>
    <source>
        <strain evidence="7 8">Philippines</strain>
    </source>
</reference>
<feature type="compositionally biased region" description="Polar residues" evidence="4">
    <location>
        <begin position="8"/>
        <end position="19"/>
    </location>
</feature>
<organism evidence="7 8">
    <name type="scientific">Corynespora cassiicola Philippines</name>
    <dbReference type="NCBI Taxonomy" id="1448308"/>
    <lineage>
        <taxon>Eukaryota</taxon>
        <taxon>Fungi</taxon>
        <taxon>Dikarya</taxon>
        <taxon>Ascomycota</taxon>
        <taxon>Pezizomycotina</taxon>
        <taxon>Dothideomycetes</taxon>
        <taxon>Pleosporomycetidae</taxon>
        <taxon>Pleosporales</taxon>
        <taxon>Corynesporascaceae</taxon>
        <taxon>Corynespora</taxon>
    </lineage>
</organism>
<dbReference type="STRING" id="1448308.A0A2T2P1W8"/>
<keyword evidence="2" id="KW-0143">Chaperone</keyword>
<keyword evidence="7" id="KW-0647">Proteasome</keyword>
<dbReference type="InterPro" id="IPR041489">
    <property type="entry name" value="PDZ_6"/>
</dbReference>
<accession>A0A2T2P1W8</accession>
<dbReference type="GO" id="GO:0005737">
    <property type="term" value="C:cytoplasm"/>
    <property type="evidence" value="ECO:0007669"/>
    <property type="project" value="TreeGrafter"/>
</dbReference>
<dbReference type="Proteomes" id="UP000240883">
    <property type="component" value="Unassembled WGS sequence"/>
</dbReference>
<protein>
    <recommendedName>
        <fullName evidence="3">Probable 26S proteasome regulatory subunit p27</fullName>
    </recommendedName>
</protein>
<evidence type="ECO:0000256" key="3">
    <source>
        <dbReference type="ARBA" id="ARBA00068021"/>
    </source>
</evidence>
<evidence type="ECO:0000259" key="5">
    <source>
        <dbReference type="Pfam" id="PF17820"/>
    </source>
</evidence>
<evidence type="ECO:0000256" key="4">
    <source>
        <dbReference type="SAM" id="MobiDB-lite"/>
    </source>
</evidence>
<evidence type="ECO:0000256" key="2">
    <source>
        <dbReference type="ARBA" id="ARBA00023186"/>
    </source>
</evidence>